<keyword evidence="3" id="KW-0004">4Fe-4S</keyword>
<dbReference type="RefSeq" id="WP_211925970.1">
    <property type="nucleotide sequence ID" value="NZ_JAGQFT020000001.1"/>
</dbReference>
<reference evidence="12" key="2">
    <citation type="submission" date="2021-04" db="EMBL/GenBank/DDBJ databases">
        <authorList>
            <person name="Karlyshev A.V."/>
        </authorList>
    </citation>
    <scope>NUCLEOTIDE SEQUENCE</scope>
    <source>
        <strain evidence="12">LMG 29479</strain>
    </source>
</reference>
<evidence type="ECO:0000313" key="13">
    <source>
        <dbReference type="EMBL" id="MBS7455842.1"/>
    </source>
</evidence>
<dbReference type="InterPro" id="IPR023875">
    <property type="entry name" value="DNA_repair_put"/>
</dbReference>
<keyword evidence="5" id="KW-0227">DNA damage</keyword>
<keyword evidence="9" id="KW-0234">DNA repair</keyword>
<comment type="similarity">
    <text evidence="1">Belongs to the uracil-DNA glycosylase (UDG) superfamily. Type 4 (UDGa) family.</text>
</comment>
<dbReference type="GO" id="GO:0051539">
    <property type="term" value="F:4 iron, 4 sulfur cluster binding"/>
    <property type="evidence" value="ECO:0007669"/>
    <property type="project" value="UniProtKB-KW"/>
</dbReference>
<organism evidence="12">
    <name type="scientific">Coralloluteibacterium stylophorae</name>
    <dbReference type="NCBI Taxonomy" id="1776034"/>
    <lineage>
        <taxon>Bacteria</taxon>
        <taxon>Pseudomonadati</taxon>
        <taxon>Pseudomonadota</taxon>
        <taxon>Gammaproteobacteria</taxon>
        <taxon>Lysobacterales</taxon>
        <taxon>Lysobacteraceae</taxon>
        <taxon>Coralloluteibacterium</taxon>
    </lineage>
</organism>
<evidence type="ECO:0000256" key="9">
    <source>
        <dbReference type="ARBA" id="ARBA00023204"/>
    </source>
</evidence>
<keyword evidence="7" id="KW-0408">Iron</keyword>
<dbReference type="SMART" id="SM00987">
    <property type="entry name" value="UreE_C"/>
    <property type="match status" value="1"/>
</dbReference>
<dbReference type="NCBIfam" id="TIGR03914">
    <property type="entry name" value="UDG_fam_dom"/>
    <property type="match status" value="1"/>
</dbReference>
<gene>
    <name evidence="13" type="ORF">KB893_001685</name>
    <name evidence="12" type="ORF">KB893_05690</name>
</gene>
<feature type="domain" description="Uracil-DNA glycosylase-like" evidence="11">
    <location>
        <begin position="310"/>
        <end position="467"/>
    </location>
</feature>
<evidence type="ECO:0000313" key="14">
    <source>
        <dbReference type="Proteomes" id="UP000675747"/>
    </source>
</evidence>
<dbReference type="NCBIfam" id="TIGR03915">
    <property type="entry name" value="SAM_7_link_chp"/>
    <property type="match status" value="1"/>
</dbReference>
<keyword evidence="4" id="KW-0479">Metal-binding</keyword>
<evidence type="ECO:0000256" key="6">
    <source>
        <dbReference type="ARBA" id="ARBA00022801"/>
    </source>
</evidence>
<reference evidence="13 14" key="1">
    <citation type="journal article" date="2021" name="Microbiol. Resour. Announc.">
        <title>Draft Genome Sequence of Coralloluteibacterium stylophorae LMG 29479T.</title>
        <authorList>
            <person name="Karlyshev A.V."/>
            <person name="Kudryashova E.B."/>
            <person name="Ariskina E.V."/>
            <person name="Conroy A.P."/>
            <person name="Abidueva E.Y."/>
        </authorList>
    </citation>
    <scope>NUCLEOTIDE SEQUENCE [LARGE SCALE GENOMIC DNA]</scope>
    <source>
        <strain evidence="13 14">LMG 29479</strain>
    </source>
</reference>
<dbReference type="InterPro" id="IPR005122">
    <property type="entry name" value="Uracil-DNA_glycosylase-like"/>
</dbReference>
<dbReference type="NCBIfam" id="TIGR00758">
    <property type="entry name" value="UDG_fam4"/>
    <property type="match status" value="1"/>
</dbReference>
<accession>A0A8J7VRY3</accession>
<dbReference type="CDD" id="cd10030">
    <property type="entry name" value="UDG-F4_TTUDGA_SPO1dp_like"/>
    <property type="match status" value="1"/>
</dbReference>
<dbReference type="GO" id="GO:0097506">
    <property type="term" value="F:deaminated base DNA N-glycosylase activity"/>
    <property type="evidence" value="ECO:0007669"/>
    <property type="project" value="UniProtKB-ARBA"/>
</dbReference>
<dbReference type="GO" id="GO:0006281">
    <property type="term" value="P:DNA repair"/>
    <property type="evidence" value="ECO:0007669"/>
    <property type="project" value="UniProtKB-KW"/>
</dbReference>
<name>A0A8J7VRY3_9GAMM</name>
<dbReference type="GO" id="GO:0046872">
    <property type="term" value="F:metal ion binding"/>
    <property type="evidence" value="ECO:0007669"/>
    <property type="project" value="UniProtKB-KW"/>
</dbReference>
<sequence>MIYRARCTVAGYAAWRQVARQALAAGLAPEAVAWSETDAPSLLATADVEDAPVVAADAVAHLRVPRRFAALATEVLAHRDPQRLGLLYRILWRLARGEAGVLDRAADPDVLRAQAMAREVRRDMHKMKAFVRFREIVADTGDDTPGYAAWFEPEHRILGLVAPFFARRFAGMRWAIASPEGSVAWDGDALHHGPGARREDVPAEDAVEPLWRTYYASIFNPARANARMMRKEMPRRYWKNLPEATLIPQLERDAARQVQAMVERAPEPARRRIPGPLPPAPAEQGLAGLRAAASACRACRLWEPATQTVFGEGPEDAEVMLIGEQPGDEEDLSGRPFVGPAGRLLDRALGELGLDRGAFYVTNAVKHFGFEQRGTRRLHRNPAAGERAACSVWLAAERMQVRPRRIVCLGAIAAEAVLGRGVRLQEERGRWFPAGDASVMLTAHPSFVLRAGPERAAAYRELVADLALLQAG</sequence>
<evidence type="ECO:0000259" key="11">
    <source>
        <dbReference type="SMART" id="SM00986"/>
    </source>
</evidence>
<dbReference type="SUPFAM" id="SSF52141">
    <property type="entry name" value="Uracil-DNA glycosylase-like"/>
    <property type="match status" value="1"/>
</dbReference>
<evidence type="ECO:0000256" key="10">
    <source>
        <dbReference type="SAM" id="SignalP"/>
    </source>
</evidence>
<dbReference type="PANTHER" id="PTHR33693:SF9">
    <property type="entry name" value="TYPE-4 URACIL-DNA GLYCOSYLASE"/>
    <property type="match status" value="1"/>
</dbReference>
<feature type="signal peptide" evidence="10">
    <location>
        <begin position="1"/>
        <end position="24"/>
    </location>
</feature>
<evidence type="ECO:0000313" key="12">
    <source>
        <dbReference type="EMBL" id="MBR0562005.1"/>
    </source>
</evidence>
<dbReference type="InterPro" id="IPR051536">
    <property type="entry name" value="UDG_Type-4/5"/>
</dbReference>
<dbReference type="EMBL" id="JAGQFT020000001">
    <property type="protein sequence ID" value="MBS7455842.1"/>
    <property type="molecule type" value="Genomic_DNA"/>
</dbReference>
<dbReference type="InterPro" id="IPR005273">
    <property type="entry name" value="Ura-DNA_glyco_family4"/>
</dbReference>
<protein>
    <recommendedName>
        <fullName evidence="2">Type-4 uracil-DNA glycosylase</fullName>
    </recommendedName>
</protein>
<dbReference type="InterPro" id="IPR025404">
    <property type="entry name" value="DUF4130"/>
</dbReference>
<evidence type="ECO:0000256" key="8">
    <source>
        <dbReference type="ARBA" id="ARBA00023014"/>
    </source>
</evidence>
<evidence type="ECO:0000256" key="1">
    <source>
        <dbReference type="ARBA" id="ARBA00006521"/>
    </source>
</evidence>
<dbReference type="PANTHER" id="PTHR33693">
    <property type="entry name" value="TYPE-5 URACIL-DNA GLYCOSYLASE"/>
    <property type="match status" value="1"/>
</dbReference>
<dbReference type="Pfam" id="PF03167">
    <property type="entry name" value="UDG"/>
    <property type="match status" value="1"/>
</dbReference>
<dbReference type="InterPro" id="IPR036895">
    <property type="entry name" value="Uracil-DNA_glycosylase-like_sf"/>
</dbReference>
<evidence type="ECO:0000256" key="3">
    <source>
        <dbReference type="ARBA" id="ARBA00022485"/>
    </source>
</evidence>
<proteinExistence type="inferred from homology"/>
<keyword evidence="14" id="KW-1185">Reference proteome</keyword>
<evidence type="ECO:0000256" key="2">
    <source>
        <dbReference type="ARBA" id="ARBA00019403"/>
    </source>
</evidence>
<keyword evidence="6" id="KW-0378">Hydrolase</keyword>
<dbReference type="AlphaFoldDB" id="A0A8J7VRY3"/>
<dbReference type="SMART" id="SM00986">
    <property type="entry name" value="UDG"/>
    <property type="match status" value="1"/>
</dbReference>
<dbReference type="Proteomes" id="UP000675747">
    <property type="component" value="Unassembled WGS sequence"/>
</dbReference>
<feature type="chain" id="PRO_5042774159" description="Type-4 uracil-DNA glycosylase" evidence="10">
    <location>
        <begin position="25"/>
        <end position="472"/>
    </location>
</feature>
<comment type="caution">
    <text evidence="12">The sequence shown here is derived from an EMBL/GenBank/DDBJ whole genome shotgun (WGS) entry which is preliminary data.</text>
</comment>
<dbReference type="EMBL" id="JAGQFT010000030">
    <property type="protein sequence ID" value="MBR0562005.1"/>
    <property type="molecule type" value="Genomic_DNA"/>
</dbReference>
<dbReference type="Gene3D" id="3.40.470.10">
    <property type="entry name" value="Uracil-DNA glycosylase-like domain"/>
    <property type="match status" value="1"/>
</dbReference>
<evidence type="ECO:0000256" key="4">
    <source>
        <dbReference type="ARBA" id="ARBA00022723"/>
    </source>
</evidence>
<keyword evidence="8" id="KW-0411">Iron-sulfur</keyword>
<dbReference type="Pfam" id="PF13566">
    <property type="entry name" value="DUF4130"/>
    <property type="match status" value="1"/>
</dbReference>
<evidence type="ECO:0000256" key="5">
    <source>
        <dbReference type="ARBA" id="ARBA00022763"/>
    </source>
</evidence>
<evidence type="ECO:0000256" key="7">
    <source>
        <dbReference type="ARBA" id="ARBA00023004"/>
    </source>
</evidence>
<keyword evidence="10" id="KW-0732">Signal</keyword>